<reference evidence="6" key="1">
    <citation type="submission" date="2013-12" db="EMBL/GenBank/DDBJ databases">
        <authorList>
            <person name="Genoscope - CEA"/>
        </authorList>
    </citation>
    <scope>NUCLEOTIDE SEQUENCE</scope>
    <source>
        <strain evidence="6">CBS 1993</strain>
    </source>
</reference>
<dbReference type="Pfam" id="PF00743">
    <property type="entry name" value="FMO-like"/>
    <property type="match status" value="2"/>
</dbReference>
<evidence type="ECO:0000256" key="2">
    <source>
        <dbReference type="ARBA" id="ARBA00022630"/>
    </source>
</evidence>
<dbReference type="InterPro" id="IPR036188">
    <property type="entry name" value="FAD/NAD-bd_sf"/>
</dbReference>
<gene>
    <name evidence="6" type="ORF">KUCA_T00003083001</name>
</gene>
<dbReference type="AlphaFoldDB" id="W6ML02"/>
<dbReference type="Proteomes" id="UP000019384">
    <property type="component" value="Unassembled WGS sequence"/>
</dbReference>
<dbReference type="InterPro" id="IPR000960">
    <property type="entry name" value="Flavin_mOase"/>
</dbReference>
<dbReference type="STRING" id="1382522.W6ML02"/>
<evidence type="ECO:0000256" key="1">
    <source>
        <dbReference type="ARBA" id="ARBA00009183"/>
    </source>
</evidence>
<keyword evidence="5" id="KW-0560">Oxidoreductase</keyword>
<name>W6ML02_9ASCO</name>
<proteinExistence type="inferred from homology"/>
<evidence type="ECO:0000256" key="4">
    <source>
        <dbReference type="ARBA" id="ARBA00022857"/>
    </source>
</evidence>
<dbReference type="InterPro" id="IPR050346">
    <property type="entry name" value="FMO-like"/>
</dbReference>
<dbReference type="GO" id="GO:0050661">
    <property type="term" value="F:NADP binding"/>
    <property type="evidence" value="ECO:0007669"/>
    <property type="project" value="InterPro"/>
</dbReference>
<dbReference type="RefSeq" id="XP_022459102.1">
    <property type="nucleotide sequence ID" value="XM_022603392.1"/>
</dbReference>
<accession>W6ML02</accession>
<protein>
    <recommendedName>
        <fullName evidence="8">FAD/NAD(P)-binding domain-containing protein</fullName>
    </recommendedName>
</protein>
<keyword evidence="7" id="KW-1185">Reference proteome</keyword>
<dbReference type="EMBL" id="HG793127">
    <property type="protein sequence ID" value="CDK27106.1"/>
    <property type="molecule type" value="Genomic_DNA"/>
</dbReference>
<dbReference type="PRINTS" id="PR00370">
    <property type="entry name" value="FMOXYGENASE"/>
</dbReference>
<dbReference type="GO" id="GO:0050660">
    <property type="term" value="F:flavin adenine dinucleotide binding"/>
    <property type="evidence" value="ECO:0007669"/>
    <property type="project" value="InterPro"/>
</dbReference>
<comment type="similarity">
    <text evidence="1">Belongs to the FMO family.</text>
</comment>
<dbReference type="SUPFAM" id="SSF51905">
    <property type="entry name" value="FAD/NAD(P)-binding domain"/>
    <property type="match status" value="2"/>
</dbReference>
<dbReference type="PANTHER" id="PTHR23023">
    <property type="entry name" value="DIMETHYLANILINE MONOOXYGENASE"/>
    <property type="match status" value="1"/>
</dbReference>
<dbReference type="HOGENOM" id="CLU_006909_5_0_1"/>
<reference evidence="6" key="2">
    <citation type="submission" date="2014-02" db="EMBL/GenBank/DDBJ databases">
        <title>Complete DNA sequence of /Kuraishia capsulata/ illustrates novel genomic features among budding yeasts (/Saccharomycotina/).</title>
        <authorList>
            <person name="Morales L."/>
            <person name="Noel B."/>
            <person name="Porcel B."/>
            <person name="Marcet-Houben M."/>
            <person name="Hullo M-F."/>
            <person name="Sacerdot C."/>
            <person name="Tekaia F."/>
            <person name="Leh-Louis V."/>
            <person name="Despons L."/>
            <person name="Khanna V."/>
            <person name="Aury J-M."/>
            <person name="Barbe V."/>
            <person name="Couloux A."/>
            <person name="Labadie K."/>
            <person name="Pelletier E."/>
            <person name="Souciet J-L."/>
            <person name="Boekhout T."/>
            <person name="Gabaldon T."/>
            <person name="Wincker P."/>
            <person name="Dujon B."/>
        </authorList>
    </citation>
    <scope>NUCLEOTIDE SEQUENCE</scope>
    <source>
        <strain evidence="6">CBS 1993</strain>
    </source>
</reference>
<dbReference type="GeneID" id="34520490"/>
<evidence type="ECO:0000256" key="3">
    <source>
        <dbReference type="ARBA" id="ARBA00022827"/>
    </source>
</evidence>
<dbReference type="GO" id="GO:0004499">
    <property type="term" value="F:N,N-dimethylaniline monooxygenase activity"/>
    <property type="evidence" value="ECO:0007669"/>
    <property type="project" value="InterPro"/>
</dbReference>
<sequence length="516" mass="58278">MGFFSRPIERVAIIGSGAQGVAVANVFKKENAFKQVKVFEKRPAAGGLWHYYKESQDYELPSLDPSRPQEPLSLDDPSSAYDEITLASGNQGTDYFWTSASYDLLETNVPTHFMQYSEFPWKGDNLPLFPHRSEVLKYVQRFAENVADITEFGVNVYSVKKLADGQWELKSRAVNPITKGGVVPNAQFEKTELFDAVIVVAGPYDNPHVPEKKGLREWLKKYPGTVTHSKSFRRAEVFKDIGGELVIIGNGTSGIDISLQAAQVLDRKVIKSVRSESYLPVSDDNNIRVVDDVVEFDADNKSLKLADGTVLENVAHVIFATGYLRSFPFLSEYNKTLPQPLITDGQRVHGVYHHTLSTYSPGLAFVGLTRFILPNRTAEIQGLWLSRVFSNKVEIPSIEEQKEEEQYFEAQNGDGFKFHDLQFPEDLVFFELLRNEAYSQDKSVKYQLLAWDDYQLKLRAALREVRVAFIKHRQRTNTAATSIQQLIDEGDLEVAEVEQEIVDRIASSSTAFRLAV</sequence>
<dbReference type="Gene3D" id="3.50.50.60">
    <property type="entry name" value="FAD/NAD(P)-binding domain"/>
    <property type="match status" value="2"/>
</dbReference>
<keyword evidence="3" id="KW-0274">FAD</keyword>
<dbReference type="OrthoDB" id="66881at2759"/>
<keyword evidence="4" id="KW-0521">NADP</keyword>
<evidence type="ECO:0000313" key="7">
    <source>
        <dbReference type="Proteomes" id="UP000019384"/>
    </source>
</evidence>
<dbReference type="InterPro" id="IPR020946">
    <property type="entry name" value="Flavin_mOase-like"/>
</dbReference>
<evidence type="ECO:0000256" key="5">
    <source>
        <dbReference type="ARBA" id="ARBA00023002"/>
    </source>
</evidence>
<evidence type="ECO:0000313" key="6">
    <source>
        <dbReference type="EMBL" id="CDK27106.1"/>
    </source>
</evidence>
<organism evidence="6 7">
    <name type="scientific">Kuraishia capsulata CBS 1993</name>
    <dbReference type="NCBI Taxonomy" id="1382522"/>
    <lineage>
        <taxon>Eukaryota</taxon>
        <taxon>Fungi</taxon>
        <taxon>Dikarya</taxon>
        <taxon>Ascomycota</taxon>
        <taxon>Saccharomycotina</taxon>
        <taxon>Pichiomycetes</taxon>
        <taxon>Pichiales</taxon>
        <taxon>Pichiaceae</taxon>
        <taxon>Kuraishia</taxon>
    </lineage>
</organism>
<keyword evidence="2" id="KW-0285">Flavoprotein</keyword>
<evidence type="ECO:0008006" key="8">
    <source>
        <dbReference type="Google" id="ProtNLM"/>
    </source>
</evidence>